<reference evidence="6" key="1">
    <citation type="submission" date="2021-01" db="EMBL/GenBank/DDBJ databases">
        <title>Genomic Encyclopedia of Type Strains, Phase IV (KMG-IV): sequencing the most valuable type-strain genomes for metagenomic binning, comparative biology and taxonomic classification.</title>
        <authorList>
            <person name="Goeker M."/>
        </authorList>
    </citation>
    <scope>NUCLEOTIDE SEQUENCE</scope>
    <source>
        <strain evidence="6">DSM 25523</strain>
    </source>
</reference>
<dbReference type="InterPro" id="IPR008927">
    <property type="entry name" value="6-PGluconate_DH-like_C_sf"/>
</dbReference>
<dbReference type="SUPFAM" id="SSF52413">
    <property type="entry name" value="UDP-glucose/GDP-mannose dehydrogenase C-terminal domain"/>
    <property type="match status" value="1"/>
</dbReference>
<dbReference type="PANTHER" id="PTHR43491:SF2">
    <property type="entry name" value="UDP-N-ACETYL-D-MANNOSAMINE DEHYDROGENASE"/>
    <property type="match status" value="1"/>
</dbReference>
<feature type="domain" description="UDP-glucose/GDP-mannose dehydrogenase C-terminal" evidence="5">
    <location>
        <begin position="326"/>
        <end position="422"/>
    </location>
</feature>
<accession>A0A938XU24</accession>
<dbReference type="EC" id="1.1.1.336" evidence="6"/>
<sequence>MMTQSVHVAVIGLGFVGLPLALTYAMKGAKVVGVDAVPRVVEEINAGQSHHLEAYQGKTLPEILREQIAAGRFHATTSYEEAAAQVNHYIVTVGLPVHQGDPDLRPLQSCAETLGRVLKKGDTVMIRSTVVPGTTEEVIMPILEENSGLKAGEDFYLTYCSERIAEGRAFEEFIHMPLVLGGINEQSAAKGKELLSFISETEITVSSIAVVETAKVIENIQRDVNIAMVQEFARFTESFGIDIFEVIKVANTHKRVNLLTPGPGVGGFCLPNALHYLQPKAKELGLNLHLLETARKINDSVPGVIIQMLSNALAQAGKSLAGSRVAVLGLAMKDFSNDDRVSPVHDLIEQLSAAGAVVSSYDPAVPTAYPHKKNSLEQAVQGADALLLTAVQKEFADLDWLAVSKQMAAQPVLFDTKNRIPRTVDAQVTVVRI</sequence>
<dbReference type="InterPro" id="IPR001732">
    <property type="entry name" value="UDP-Glc/GDP-Man_DH_N"/>
</dbReference>
<dbReference type="EMBL" id="JAFBEB010000004">
    <property type="protein sequence ID" value="MBM7590107.1"/>
    <property type="molecule type" value="Genomic_DNA"/>
</dbReference>
<dbReference type="GO" id="GO:0016628">
    <property type="term" value="F:oxidoreductase activity, acting on the CH-CH group of donors, NAD or NADP as acceptor"/>
    <property type="evidence" value="ECO:0007669"/>
    <property type="project" value="InterPro"/>
</dbReference>
<dbReference type="InterPro" id="IPR014027">
    <property type="entry name" value="UDP-Glc/GDP-Man_DH_C"/>
</dbReference>
<dbReference type="SUPFAM" id="SSF51735">
    <property type="entry name" value="NAD(P)-binding Rossmann-fold domains"/>
    <property type="match status" value="1"/>
</dbReference>
<comment type="similarity">
    <text evidence="1 4">Belongs to the UDP-glucose/GDP-mannose dehydrogenase family.</text>
</comment>
<dbReference type="InterPro" id="IPR028359">
    <property type="entry name" value="UDP_ManNAc/GlcNAc_DH"/>
</dbReference>
<dbReference type="GO" id="GO:0089714">
    <property type="term" value="F:UDP-N-acetyl-D-mannosamine dehydrogenase activity"/>
    <property type="evidence" value="ECO:0007669"/>
    <property type="project" value="UniProtKB-EC"/>
</dbReference>
<dbReference type="GO" id="GO:0000271">
    <property type="term" value="P:polysaccharide biosynthetic process"/>
    <property type="evidence" value="ECO:0007669"/>
    <property type="project" value="InterPro"/>
</dbReference>
<dbReference type="Pfam" id="PF03721">
    <property type="entry name" value="UDPG_MGDP_dh_N"/>
    <property type="match status" value="1"/>
</dbReference>
<dbReference type="Pfam" id="PF00984">
    <property type="entry name" value="UDPG_MGDP_dh"/>
    <property type="match status" value="1"/>
</dbReference>
<dbReference type="SMART" id="SM00984">
    <property type="entry name" value="UDPG_MGDP_dh_C"/>
    <property type="match status" value="1"/>
</dbReference>
<dbReference type="NCBIfam" id="TIGR03026">
    <property type="entry name" value="NDP-sugDHase"/>
    <property type="match status" value="1"/>
</dbReference>
<dbReference type="SUPFAM" id="SSF48179">
    <property type="entry name" value="6-phosphogluconate dehydrogenase C-terminal domain-like"/>
    <property type="match status" value="1"/>
</dbReference>
<dbReference type="InterPro" id="IPR036291">
    <property type="entry name" value="NAD(P)-bd_dom_sf"/>
</dbReference>
<dbReference type="PIRSF" id="PIRSF500136">
    <property type="entry name" value="UDP_ManNAc_DH"/>
    <property type="match status" value="1"/>
</dbReference>
<evidence type="ECO:0000256" key="2">
    <source>
        <dbReference type="ARBA" id="ARBA00023002"/>
    </source>
</evidence>
<dbReference type="PIRSF" id="PIRSF000124">
    <property type="entry name" value="UDPglc_GDPman_dh"/>
    <property type="match status" value="1"/>
</dbReference>
<dbReference type="Pfam" id="PF03720">
    <property type="entry name" value="UDPG_MGDP_dh_C"/>
    <property type="match status" value="1"/>
</dbReference>
<dbReference type="InterPro" id="IPR014026">
    <property type="entry name" value="UDP-Glc/GDP-Man_DH_dimer"/>
</dbReference>
<dbReference type="InterPro" id="IPR036220">
    <property type="entry name" value="UDP-Glc/GDP-Man_DH_C_sf"/>
</dbReference>
<comment type="caution">
    <text evidence="6">The sequence shown here is derived from an EMBL/GenBank/DDBJ whole genome shotgun (WGS) entry which is preliminary data.</text>
</comment>
<proteinExistence type="inferred from homology"/>
<dbReference type="Gene3D" id="3.40.50.720">
    <property type="entry name" value="NAD(P)-binding Rossmann-like Domain"/>
    <property type="match status" value="2"/>
</dbReference>
<evidence type="ECO:0000313" key="6">
    <source>
        <dbReference type="EMBL" id="MBM7590107.1"/>
    </source>
</evidence>
<dbReference type="GO" id="GO:0051287">
    <property type="term" value="F:NAD binding"/>
    <property type="evidence" value="ECO:0007669"/>
    <property type="project" value="InterPro"/>
</dbReference>
<dbReference type="PANTHER" id="PTHR43491">
    <property type="entry name" value="UDP-N-ACETYL-D-MANNOSAMINE DEHYDROGENASE"/>
    <property type="match status" value="1"/>
</dbReference>
<name>A0A938XU24_9BACL</name>
<keyword evidence="3" id="KW-0520">NAD</keyword>
<organism evidence="6 7">
    <name type="scientific">Brevibacillus fulvus</name>
    <dbReference type="NCBI Taxonomy" id="1125967"/>
    <lineage>
        <taxon>Bacteria</taxon>
        <taxon>Bacillati</taxon>
        <taxon>Bacillota</taxon>
        <taxon>Bacilli</taxon>
        <taxon>Bacillales</taxon>
        <taxon>Paenibacillaceae</taxon>
        <taxon>Brevibacillus</taxon>
    </lineage>
</organism>
<evidence type="ECO:0000256" key="3">
    <source>
        <dbReference type="ARBA" id="ARBA00023027"/>
    </source>
</evidence>
<keyword evidence="7" id="KW-1185">Reference proteome</keyword>
<dbReference type="InterPro" id="IPR017476">
    <property type="entry name" value="UDP-Glc/GDP-Man"/>
</dbReference>
<keyword evidence="2 6" id="KW-0560">Oxidoreductase</keyword>
<gene>
    <name evidence="6" type="ORF">JOD01_001708</name>
</gene>
<evidence type="ECO:0000256" key="4">
    <source>
        <dbReference type="PIRNR" id="PIRNR000124"/>
    </source>
</evidence>
<dbReference type="Proteomes" id="UP000717624">
    <property type="component" value="Unassembled WGS sequence"/>
</dbReference>
<evidence type="ECO:0000313" key="7">
    <source>
        <dbReference type="Proteomes" id="UP000717624"/>
    </source>
</evidence>
<dbReference type="AlphaFoldDB" id="A0A938XU24"/>
<protein>
    <submittedName>
        <fullName evidence="6">UDP-N-acetyl-D-mannosaminuronic acid dehydrogenase</fullName>
        <ecNumber evidence="6">1.1.1.336</ecNumber>
    </submittedName>
</protein>
<evidence type="ECO:0000256" key="1">
    <source>
        <dbReference type="ARBA" id="ARBA00006601"/>
    </source>
</evidence>
<evidence type="ECO:0000259" key="5">
    <source>
        <dbReference type="SMART" id="SM00984"/>
    </source>
</evidence>